<protein>
    <recommendedName>
        <fullName evidence="2">VQ domain-containing protein</fullName>
    </recommendedName>
</protein>
<dbReference type="AlphaFoldDB" id="A0AAV5K9K1"/>
<name>A0AAV5K9K1_9ROSI</name>
<proteinExistence type="predicted"/>
<evidence type="ECO:0000256" key="1">
    <source>
        <dbReference type="SAM" id="MobiDB-lite"/>
    </source>
</evidence>
<organism evidence="3 4">
    <name type="scientific">Rubroshorea leprosula</name>
    <dbReference type="NCBI Taxonomy" id="152421"/>
    <lineage>
        <taxon>Eukaryota</taxon>
        <taxon>Viridiplantae</taxon>
        <taxon>Streptophyta</taxon>
        <taxon>Embryophyta</taxon>
        <taxon>Tracheophyta</taxon>
        <taxon>Spermatophyta</taxon>
        <taxon>Magnoliopsida</taxon>
        <taxon>eudicotyledons</taxon>
        <taxon>Gunneridae</taxon>
        <taxon>Pentapetalae</taxon>
        <taxon>rosids</taxon>
        <taxon>malvids</taxon>
        <taxon>Malvales</taxon>
        <taxon>Dipterocarpaceae</taxon>
        <taxon>Rubroshorea</taxon>
    </lineage>
</organism>
<dbReference type="Pfam" id="PF05678">
    <property type="entry name" value="VQ"/>
    <property type="match status" value="1"/>
</dbReference>
<dbReference type="EMBL" id="BPVZ01000058">
    <property type="protein sequence ID" value="GKV21680.1"/>
    <property type="molecule type" value="Genomic_DNA"/>
</dbReference>
<gene>
    <name evidence="3" type="ORF">SLEP1_g31636</name>
</gene>
<dbReference type="PANTHER" id="PTHR33624:SF2">
    <property type="entry name" value="SIGMA FACTOR BINDING PROTEIN 1, CHLOROPLASTIC"/>
    <property type="match status" value="1"/>
</dbReference>
<reference evidence="3 4" key="1">
    <citation type="journal article" date="2021" name="Commun. Biol.">
        <title>The genome of Shorea leprosula (Dipterocarpaceae) highlights the ecological relevance of drought in aseasonal tropical rainforests.</title>
        <authorList>
            <person name="Ng K.K.S."/>
            <person name="Kobayashi M.J."/>
            <person name="Fawcett J.A."/>
            <person name="Hatakeyama M."/>
            <person name="Paape T."/>
            <person name="Ng C.H."/>
            <person name="Ang C.C."/>
            <person name="Tnah L.H."/>
            <person name="Lee C.T."/>
            <person name="Nishiyama T."/>
            <person name="Sese J."/>
            <person name="O'Brien M.J."/>
            <person name="Copetti D."/>
            <person name="Mohd Noor M.I."/>
            <person name="Ong R.C."/>
            <person name="Putra M."/>
            <person name="Sireger I.Z."/>
            <person name="Indrioko S."/>
            <person name="Kosugi Y."/>
            <person name="Izuno A."/>
            <person name="Isagi Y."/>
            <person name="Lee S.L."/>
            <person name="Shimizu K.K."/>
        </authorList>
    </citation>
    <scope>NUCLEOTIDE SEQUENCE [LARGE SCALE GENOMIC DNA]</scope>
    <source>
        <strain evidence="3">214</strain>
    </source>
</reference>
<feature type="domain" description="VQ" evidence="2">
    <location>
        <begin position="25"/>
        <end position="50"/>
    </location>
</feature>
<comment type="caution">
    <text evidence="3">The sequence shown here is derived from an EMBL/GenBank/DDBJ whole genome shotgun (WGS) entry which is preliminary data.</text>
</comment>
<feature type="region of interest" description="Disordered" evidence="1">
    <location>
        <begin position="53"/>
        <end position="78"/>
    </location>
</feature>
<dbReference type="InterPro" id="IPR039335">
    <property type="entry name" value="SIB1/2"/>
</dbReference>
<keyword evidence="4" id="KW-1185">Reference proteome</keyword>
<evidence type="ECO:0000259" key="2">
    <source>
        <dbReference type="Pfam" id="PF05678"/>
    </source>
</evidence>
<evidence type="ECO:0000313" key="4">
    <source>
        <dbReference type="Proteomes" id="UP001054252"/>
    </source>
</evidence>
<dbReference type="PANTHER" id="PTHR33624">
    <property type="entry name" value="SIGMA FACTOR BINDING PROTEIN 1, CHLOROPLASTIC"/>
    <property type="match status" value="1"/>
</dbReference>
<sequence>MENPLQRKPTKRSKQKKKPVRVVYISNPMKIRTCASRFRSLVQELTGQDAELPNRTKFMDADDDVDSNQTTPDATKIVGDDRGAVVPTVVEAEQEKAAERNNDGDLDDDFTQLLENLAPIFYYESVHTDIPRDW</sequence>
<dbReference type="Proteomes" id="UP001054252">
    <property type="component" value="Unassembled WGS sequence"/>
</dbReference>
<dbReference type="InterPro" id="IPR008889">
    <property type="entry name" value="VQ"/>
</dbReference>
<evidence type="ECO:0000313" key="3">
    <source>
        <dbReference type="EMBL" id="GKV21680.1"/>
    </source>
</evidence>
<accession>A0AAV5K9K1</accession>